<gene>
    <name evidence="3" type="ORF">A2943_02420</name>
</gene>
<dbReference type="EMBL" id="MEWX01000014">
    <property type="protein sequence ID" value="OGC80822.1"/>
    <property type="molecule type" value="Genomic_DNA"/>
</dbReference>
<feature type="domain" description="NERD" evidence="2">
    <location>
        <begin position="25"/>
        <end position="143"/>
    </location>
</feature>
<reference evidence="3 4" key="1">
    <citation type="journal article" date="2016" name="Nat. Commun.">
        <title>Thousands of microbial genomes shed light on interconnected biogeochemical processes in an aquifer system.</title>
        <authorList>
            <person name="Anantharaman K."/>
            <person name="Brown C.T."/>
            <person name="Hug L.A."/>
            <person name="Sharon I."/>
            <person name="Castelle C.J."/>
            <person name="Probst A.J."/>
            <person name="Thomas B.C."/>
            <person name="Singh A."/>
            <person name="Wilkins M.J."/>
            <person name="Karaoz U."/>
            <person name="Brodie E.L."/>
            <person name="Williams K.H."/>
            <person name="Hubbard S.S."/>
            <person name="Banfield J.F."/>
        </authorList>
    </citation>
    <scope>NUCLEOTIDE SEQUENCE [LARGE SCALE GENOMIC DNA]</scope>
</reference>
<evidence type="ECO:0000259" key="2">
    <source>
        <dbReference type="PROSITE" id="PS50965"/>
    </source>
</evidence>
<feature type="transmembrane region" description="Helical" evidence="1">
    <location>
        <begin position="6"/>
        <end position="26"/>
    </location>
</feature>
<keyword evidence="1" id="KW-1133">Transmembrane helix</keyword>
<dbReference type="AlphaFoldDB" id="A0A1F4XGK3"/>
<name>A0A1F4XGK3_9BACT</name>
<proteinExistence type="predicted"/>
<accession>A0A1F4XGK3</accession>
<comment type="caution">
    <text evidence="3">The sequence shown here is derived from an EMBL/GenBank/DDBJ whole genome shotgun (WGS) entry which is preliminary data.</text>
</comment>
<evidence type="ECO:0000313" key="3">
    <source>
        <dbReference type="EMBL" id="OGC80822.1"/>
    </source>
</evidence>
<dbReference type="Pfam" id="PF08378">
    <property type="entry name" value="NERD"/>
    <property type="match status" value="1"/>
</dbReference>
<evidence type="ECO:0000256" key="1">
    <source>
        <dbReference type="SAM" id="Phobius"/>
    </source>
</evidence>
<protein>
    <recommendedName>
        <fullName evidence="2">NERD domain-containing protein</fullName>
    </recommendedName>
</protein>
<evidence type="ECO:0000313" key="4">
    <source>
        <dbReference type="Proteomes" id="UP000176185"/>
    </source>
</evidence>
<organism evidence="3 4">
    <name type="scientific">Candidatus Adlerbacteria bacterium RIFCSPLOWO2_01_FULL_51_16</name>
    <dbReference type="NCBI Taxonomy" id="1797243"/>
    <lineage>
        <taxon>Bacteria</taxon>
        <taxon>Candidatus Adleribacteriota</taxon>
    </lineage>
</organism>
<sequence>MVSVSFAAIVWIGVFILKWKLPFLIGRSGEKFVSKKLSDLDPIKYTILDNLMLPSDGNISTTQVDHVVVSNFGIFVIETKSYSGWIFGNAYQRNWTQVIYRYKKKFYNPLYQNYAHTKALETLIRPFYPKLPIIGFVAFPSAEKLQVSGTNAVGQARDIVRKIQSYTTEIISDADKTNVVEILTAYNLKDKQTRTSHLKSARNLKRARGF</sequence>
<dbReference type="Proteomes" id="UP000176185">
    <property type="component" value="Unassembled WGS sequence"/>
</dbReference>
<dbReference type="STRING" id="1797243.A2943_02420"/>
<keyword evidence="1" id="KW-0472">Membrane</keyword>
<dbReference type="PROSITE" id="PS50965">
    <property type="entry name" value="NERD"/>
    <property type="match status" value="1"/>
</dbReference>
<dbReference type="InterPro" id="IPR011528">
    <property type="entry name" value="NERD"/>
</dbReference>
<keyword evidence="1" id="KW-0812">Transmembrane</keyword>